<gene>
    <name evidence="1" type="ORF">CDV56_103467</name>
</gene>
<sequence length="261" mass="29705">MGSRKARKLRGLPEPDEDILERYKLHNMVDEDTTTWTAPLRKLGNANLHFEEDVDTFPWGKPAIALQRTLPKAAGDTNNTSPNHDKLFSSGLSSTFPSALRATCPPNELSTFTFEQARVLSPMGTRMVTRASDMVFRSSADQEPNFGISKSSFSSLRWKGKERAAINRSPTTSDILFARRDWVAERHAIWDADGILAGYVWNKPTTGTWKYVLKRARFKLLDDEPFRLAGLDTVKIFYHHNYDMVSLDKGVHRPDTFLVWQ</sequence>
<proteinExistence type="predicted"/>
<evidence type="ECO:0000313" key="1">
    <source>
        <dbReference type="EMBL" id="RHZ47797.1"/>
    </source>
</evidence>
<protein>
    <submittedName>
        <fullName evidence="1">Uncharacterized protein</fullName>
    </submittedName>
</protein>
<dbReference type="OrthoDB" id="4445311at2759"/>
<keyword evidence="2" id="KW-1185">Reference proteome</keyword>
<dbReference type="Proteomes" id="UP000215305">
    <property type="component" value="Unassembled WGS sequence"/>
</dbReference>
<dbReference type="VEuPathDB" id="FungiDB:CDV56_103467"/>
<comment type="caution">
    <text evidence="1">The sequence shown here is derived from an EMBL/GenBank/DDBJ whole genome shotgun (WGS) entry which is preliminary data.</text>
</comment>
<name>A0A397GBF2_ASPTH</name>
<dbReference type="EMBL" id="NKHU02000212">
    <property type="protein sequence ID" value="RHZ47797.1"/>
    <property type="molecule type" value="Genomic_DNA"/>
</dbReference>
<accession>A0A397GBF2</accession>
<dbReference type="GeneID" id="38125441"/>
<reference evidence="1" key="1">
    <citation type="submission" date="2018-08" db="EMBL/GenBank/DDBJ databases">
        <title>Draft genome sequence of azole-resistant Aspergillus thermomutatus (Neosartorya pseudofischeri) strain HMR AF 39, isolated from a human nasal aspirate.</title>
        <authorList>
            <person name="Parent-Michaud M."/>
            <person name="Dufresne P.J."/>
            <person name="Fournier E."/>
            <person name="Martineau C."/>
            <person name="Moreira S."/>
            <person name="Perkins V."/>
            <person name="De Repentigny L."/>
            <person name="Dufresne S.F."/>
        </authorList>
    </citation>
    <scope>NUCLEOTIDE SEQUENCE [LARGE SCALE GENOMIC DNA]</scope>
    <source>
        <strain evidence="1">HMR AF 39</strain>
    </source>
</reference>
<dbReference type="RefSeq" id="XP_026611719.1">
    <property type="nucleotide sequence ID" value="XM_026757086.1"/>
</dbReference>
<dbReference type="AlphaFoldDB" id="A0A397GBF2"/>
<organism evidence="1 2">
    <name type="scientific">Aspergillus thermomutatus</name>
    <name type="common">Neosartorya pseudofischeri</name>
    <dbReference type="NCBI Taxonomy" id="41047"/>
    <lineage>
        <taxon>Eukaryota</taxon>
        <taxon>Fungi</taxon>
        <taxon>Dikarya</taxon>
        <taxon>Ascomycota</taxon>
        <taxon>Pezizomycotina</taxon>
        <taxon>Eurotiomycetes</taxon>
        <taxon>Eurotiomycetidae</taxon>
        <taxon>Eurotiales</taxon>
        <taxon>Aspergillaceae</taxon>
        <taxon>Aspergillus</taxon>
        <taxon>Aspergillus subgen. Fumigati</taxon>
    </lineage>
</organism>
<evidence type="ECO:0000313" key="2">
    <source>
        <dbReference type="Proteomes" id="UP000215305"/>
    </source>
</evidence>